<sequence>MHQNGKEIVVMENRMRNVMAFGQVNGLNCKKDLIIMINQQFILENIRKEKKQVYGIFLSKELELFNYINVNILQMILNKNLVSGW</sequence>
<reference evidence="1" key="1">
    <citation type="submission" date="2021-01" db="EMBL/GenBank/DDBJ databases">
        <authorList>
            <consortium name="Genoscope - CEA"/>
            <person name="William W."/>
        </authorList>
    </citation>
    <scope>NUCLEOTIDE SEQUENCE</scope>
</reference>
<dbReference type="EMBL" id="CAJJDP010000058">
    <property type="protein sequence ID" value="CAD8171794.1"/>
    <property type="molecule type" value="Genomic_DNA"/>
</dbReference>
<keyword evidence="2" id="KW-1185">Reference proteome</keyword>
<evidence type="ECO:0000313" key="1">
    <source>
        <dbReference type="EMBL" id="CAD8171794.1"/>
    </source>
</evidence>
<dbReference type="Proteomes" id="UP000683925">
    <property type="component" value="Unassembled WGS sequence"/>
</dbReference>
<protein>
    <submittedName>
        <fullName evidence="1">Uncharacterized protein</fullName>
    </submittedName>
</protein>
<gene>
    <name evidence="1" type="ORF">POCTA_138.1.T0590026</name>
</gene>
<proteinExistence type="predicted"/>
<name>A0A8S1V4W9_PAROT</name>
<comment type="caution">
    <text evidence="1">The sequence shown here is derived from an EMBL/GenBank/DDBJ whole genome shotgun (WGS) entry which is preliminary data.</text>
</comment>
<organism evidence="1 2">
    <name type="scientific">Paramecium octaurelia</name>
    <dbReference type="NCBI Taxonomy" id="43137"/>
    <lineage>
        <taxon>Eukaryota</taxon>
        <taxon>Sar</taxon>
        <taxon>Alveolata</taxon>
        <taxon>Ciliophora</taxon>
        <taxon>Intramacronucleata</taxon>
        <taxon>Oligohymenophorea</taxon>
        <taxon>Peniculida</taxon>
        <taxon>Parameciidae</taxon>
        <taxon>Paramecium</taxon>
    </lineage>
</organism>
<evidence type="ECO:0000313" key="2">
    <source>
        <dbReference type="Proteomes" id="UP000683925"/>
    </source>
</evidence>
<accession>A0A8S1V4W9</accession>
<dbReference type="AlphaFoldDB" id="A0A8S1V4W9"/>